<protein>
    <submittedName>
        <fullName evidence="3">Uncharacterized protein</fullName>
    </submittedName>
</protein>
<dbReference type="Proteomes" id="UP000332515">
    <property type="component" value="Unassembled WGS sequence"/>
</dbReference>
<dbReference type="AlphaFoldDB" id="A0A6A7XY73"/>
<evidence type="ECO:0000313" key="4">
    <source>
        <dbReference type="Proteomes" id="UP000332515"/>
    </source>
</evidence>
<organism evidence="3 4">
    <name type="scientific">Segnochrobactrum spirostomi</name>
    <dbReference type="NCBI Taxonomy" id="2608987"/>
    <lineage>
        <taxon>Bacteria</taxon>
        <taxon>Pseudomonadati</taxon>
        <taxon>Pseudomonadota</taxon>
        <taxon>Alphaproteobacteria</taxon>
        <taxon>Hyphomicrobiales</taxon>
        <taxon>Segnochrobactraceae</taxon>
        <taxon>Segnochrobactrum</taxon>
    </lineage>
</organism>
<dbReference type="GO" id="GO:0016020">
    <property type="term" value="C:membrane"/>
    <property type="evidence" value="ECO:0007669"/>
    <property type="project" value="TreeGrafter"/>
</dbReference>
<reference evidence="3 4" key="1">
    <citation type="submission" date="2019-09" db="EMBL/GenBank/DDBJ databases">
        <title>Segnochrobactrum spirostomi gen. nov., sp. nov., isolated from the ciliate Spirostomum cf. yagiui and description of a novel family, Segnochrobactraceae fam. nov. within the order Rhizobiales of the class Alphaproteobacteria.</title>
        <authorList>
            <person name="Akter S."/>
            <person name="Shazib S.U.A."/>
            <person name="Shin M.K."/>
        </authorList>
    </citation>
    <scope>NUCLEOTIDE SEQUENCE [LARGE SCALE GENOMIC DNA]</scope>
    <source>
        <strain evidence="3 4">Sp-1</strain>
    </source>
</reference>
<dbReference type="InterPro" id="IPR000407">
    <property type="entry name" value="GDA1_CD39_NTPase"/>
</dbReference>
<dbReference type="PANTHER" id="PTHR11782">
    <property type="entry name" value="ADENOSINE/GUANOSINE DIPHOSPHATASE"/>
    <property type="match status" value="1"/>
</dbReference>
<feature type="signal peptide" evidence="2">
    <location>
        <begin position="1"/>
        <end position="40"/>
    </location>
</feature>
<accession>A0A6A7XY73</accession>
<evidence type="ECO:0000256" key="2">
    <source>
        <dbReference type="SAM" id="SignalP"/>
    </source>
</evidence>
<keyword evidence="4" id="KW-1185">Reference proteome</keyword>
<evidence type="ECO:0000256" key="1">
    <source>
        <dbReference type="ARBA" id="ARBA00022801"/>
    </source>
</evidence>
<keyword evidence="1" id="KW-0378">Hydrolase</keyword>
<evidence type="ECO:0000313" key="3">
    <source>
        <dbReference type="EMBL" id="MQT11405.1"/>
    </source>
</evidence>
<dbReference type="Gene3D" id="3.30.420.40">
    <property type="match status" value="1"/>
</dbReference>
<comment type="caution">
    <text evidence="3">The sequence shown here is derived from an EMBL/GenBank/DDBJ whole genome shotgun (WGS) entry which is preliminary data.</text>
</comment>
<dbReference type="Pfam" id="PF01150">
    <property type="entry name" value="GDA1_CD39"/>
    <property type="match status" value="1"/>
</dbReference>
<dbReference type="GO" id="GO:0009134">
    <property type="term" value="P:nucleoside diphosphate catabolic process"/>
    <property type="evidence" value="ECO:0007669"/>
    <property type="project" value="TreeGrafter"/>
</dbReference>
<dbReference type="GO" id="GO:0017110">
    <property type="term" value="F:nucleoside diphosphate phosphatase activity"/>
    <property type="evidence" value="ECO:0007669"/>
    <property type="project" value="TreeGrafter"/>
</dbReference>
<proteinExistence type="predicted"/>
<dbReference type="PANTHER" id="PTHR11782:SF83">
    <property type="entry name" value="GUANOSINE-DIPHOSPHATASE"/>
    <property type="match status" value="1"/>
</dbReference>
<name>A0A6A7XY73_9HYPH</name>
<keyword evidence="2" id="KW-0732">Signal</keyword>
<dbReference type="CDD" id="cd24003">
    <property type="entry name" value="ASKHA_NBD_GDA1_CD39_NTPase"/>
    <property type="match status" value="1"/>
</dbReference>
<feature type="chain" id="PRO_5025644712" evidence="2">
    <location>
        <begin position="41"/>
        <end position="446"/>
    </location>
</feature>
<sequence>MTRAEALRKNINNAVYFAYATAALAAALSAMPLAATPAQATEKPVYTAIVDAGSSGTSIALYEVVPGPYPKITALASDEGDDAEDGIDDFVNRVGGPKRDLGPDAVGDAVFRRLLDALTPTLAARGIAKSDVVVDVLATAGMRGTLKPVGTHDQTEIDAFYAGIRAYIEKQGFKAGEARTIDGNSEEGLWSWIDLNDHYRRAFTGGEAPVGVVEVGGSSMQVSYPTTAAPDPAQNVYRVAINGSSYAVFNRTYIGLGQDDARKAMRLESPPADGGARCFPTGLEPAQDAGDLIKGELVRIAHTATFDAAACEASYSTIVEKRFAAVGAPAVNNSTGAFYGIASVRYAFEEIGVPPAKPSEGALSKAIEAKCVGAGAVANFKIAKKYAQRACANAAYVDALLYGRAGLFHETPERFVTTVADQHREGGRTTILVSWSRGYLLQKYAR</sequence>
<gene>
    <name evidence="3" type="ORF">F0357_01685</name>
</gene>
<dbReference type="EMBL" id="VWNA01000001">
    <property type="protein sequence ID" value="MQT11405.1"/>
    <property type="molecule type" value="Genomic_DNA"/>
</dbReference>
<dbReference type="Gene3D" id="3.30.420.150">
    <property type="entry name" value="Exopolyphosphatase. Domain 2"/>
    <property type="match status" value="1"/>
</dbReference>